<reference evidence="2" key="1">
    <citation type="submission" date="2019-03" db="EMBL/GenBank/DDBJ databases">
        <title>WGS assembly of Setaria viridis.</title>
        <authorList>
            <person name="Huang P."/>
            <person name="Jenkins J."/>
            <person name="Grimwood J."/>
            <person name="Barry K."/>
            <person name="Healey A."/>
            <person name="Mamidi S."/>
            <person name="Sreedasyam A."/>
            <person name="Shu S."/>
            <person name="Feldman M."/>
            <person name="Wu J."/>
            <person name="Yu Y."/>
            <person name="Chen C."/>
            <person name="Johnson J."/>
            <person name="Rokhsar D."/>
            <person name="Baxter I."/>
            <person name="Schmutz J."/>
            <person name="Brutnell T."/>
            <person name="Kellogg E."/>
        </authorList>
    </citation>
    <scope>NUCLEOTIDE SEQUENCE [LARGE SCALE GENOMIC DNA]</scope>
</reference>
<dbReference type="Gramene" id="TKW26322">
    <property type="protein sequence ID" value="TKW26322"/>
    <property type="gene ID" value="SEVIR_3G180450v2"/>
</dbReference>
<feature type="compositionally biased region" description="Basic and acidic residues" evidence="1">
    <location>
        <begin position="1"/>
        <end position="30"/>
    </location>
</feature>
<evidence type="ECO:0000256" key="1">
    <source>
        <dbReference type="SAM" id="MobiDB-lite"/>
    </source>
</evidence>
<name>A0A4U6VCD5_SETVI</name>
<gene>
    <name evidence="2" type="ORF">SEVIR_3G180450v2</name>
</gene>
<accession>A0A4U6VCD5</accession>
<feature type="region of interest" description="Disordered" evidence="1">
    <location>
        <begin position="1"/>
        <end position="75"/>
    </location>
</feature>
<keyword evidence="3" id="KW-1185">Reference proteome</keyword>
<dbReference type="AlphaFoldDB" id="A0A4U6VCD5"/>
<evidence type="ECO:0000313" key="2">
    <source>
        <dbReference type="EMBL" id="TKW26322.1"/>
    </source>
</evidence>
<proteinExistence type="predicted"/>
<evidence type="ECO:0000313" key="3">
    <source>
        <dbReference type="Proteomes" id="UP000298652"/>
    </source>
</evidence>
<organism evidence="2 3">
    <name type="scientific">Setaria viridis</name>
    <name type="common">Green bristlegrass</name>
    <name type="synonym">Setaria italica subsp. viridis</name>
    <dbReference type="NCBI Taxonomy" id="4556"/>
    <lineage>
        <taxon>Eukaryota</taxon>
        <taxon>Viridiplantae</taxon>
        <taxon>Streptophyta</taxon>
        <taxon>Embryophyta</taxon>
        <taxon>Tracheophyta</taxon>
        <taxon>Spermatophyta</taxon>
        <taxon>Magnoliopsida</taxon>
        <taxon>Liliopsida</taxon>
        <taxon>Poales</taxon>
        <taxon>Poaceae</taxon>
        <taxon>PACMAD clade</taxon>
        <taxon>Panicoideae</taxon>
        <taxon>Panicodae</taxon>
        <taxon>Paniceae</taxon>
        <taxon>Cenchrinae</taxon>
        <taxon>Setaria</taxon>
    </lineage>
</organism>
<protein>
    <submittedName>
        <fullName evidence="2">Uncharacterized protein</fullName>
    </submittedName>
</protein>
<sequence>MREGQTERDARTGTGRPEEKAGEARPRDGNGSRALPAARQMEKPLPFLSPHTATKPHASSSVVVTGGRSAQVRSR</sequence>
<dbReference type="EMBL" id="CM016554">
    <property type="protein sequence ID" value="TKW26322.1"/>
    <property type="molecule type" value="Genomic_DNA"/>
</dbReference>
<dbReference type="Proteomes" id="UP000298652">
    <property type="component" value="Chromosome 3"/>
</dbReference>